<evidence type="ECO:0000256" key="7">
    <source>
        <dbReference type="ARBA" id="ARBA00022679"/>
    </source>
</evidence>
<comment type="caution">
    <text evidence="15">The sequence shown here is derived from an EMBL/GenBank/DDBJ whole genome shotgun (WGS) entry which is preliminary data.</text>
</comment>
<dbReference type="SMART" id="SM00861">
    <property type="entry name" value="Transket_pyr"/>
    <property type="match status" value="1"/>
</dbReference>
<dbReference type="InterPro" id="IPR049557">
    <property type="entry name" value="Transketolase_CS"/>
</dbReference>
<dbReference type="RefSeq" id="WP_349077187.1">
    <property type="nucleotide sequence ID" value="NZ_JBBMFR010000008.1"/>
</dbReference>
<dbReference type="PROSITE" id="PS00801">
    <property type="entry name" value="TRANSKETOLASE_1"/>
    <property type="match status" value="1"/>
</dbReference>
<evidence type="ECO:0000256" key="9">
    <source>
        <dbReference type="ARBA" id="ARBA00022842"/>
    </source>
</evidence>
<feature type="compositionally biased region" description="Polar residues" evidence="13">
    <location>
        <begin position="263"/>
        <end position="276"/>
    </location>
</feature>
<organism evidence="15 16">
    <name type="scientific">Bifidobacterium hominis</name>
    <dbReference type="NCBI Taxonomy" id="3133177"/>
    <lineage>
        <taxon>Bacteria</taxon>
        <taxon>Bacillati</taxon>
        <taxon>Actinomycetota</taxon>
        <taxon>Actinomycetes</taxon>
        <taxon>Bifidobacteriales</taxon>
        <taxon>Bifidobacteriaceae</taxon>
        <taxon>Bifidobacterium</taxon>
    </lineage>
</organism>
<evidence type="ECO:0000256" key="11">
    <source>
        <dbReference type="ARBA" id="ARBA00023052"/>
    </source>
</evidence>
<accession>A0ABV1CA20</accession>
<dbReference type="InterPro" id="IPR029061">
    <property type="entry name" value="THDP-binding"/>
</dbReference>
<keyword evidence="7 15" id="KW-0808">Transferase</keyword>
<feature type="region of interest" description="Disordered" evidence="13">
    <location>
        <begin position="256"/>
        <end position="295"/>
    </location>
</feature>
<dbReference type="CDD" id="cd02007">
    <property type="entry name" value="TPP_DXS"/>
    <property type="match status" value="1"/>
</dbReference>
<comment type="pathway">
    <text evidence="3">Metabolic intermediate biosynthesis; 1-deoxy-D-xylulose 5-phosphate biosynthesis; 1-deoxy-D-xylulose 5-phosphate from D-glyceraldehyde 3-phosphate and pyruvate: step 1/1.</text>
</comment>
<dbReference type="NCBIfam" id="NF008968">
    <property type="entry name" value="PRK12315.1"/>
    <property type="match status" value="1"/>
</dbReference>
<keyword evidence="9" id="KW-0460">Magnesium</keyword>
<evidence type="ECO:0000256" key="6">
    <source>
        <dbReference type="ARBA" id="ARBA00013150"/>
    </source>
</evidence>
<dbReference type="Gene3D" id="3.40.50.920">
    <property type="match status" value="1"/>
</dbReference>
<evidence type="ECO:0000256" key="2">
    <source>
        <dbReference type="ARBA" id="ARBA00001964"/>
    </source>
</evidence>
<keyword evidence="8" id="KW-0479">Metal-binding</keyword>
<dbReference type="Pfam" id="PF02779">
    <property type="entry name" value="Transket_pyr"/>
    <property type="match status" value="1"/>
</dbReference>
<evidence type="ECO:0000256" key="3">
    <source>
        <dbReference type="ARBA" id="ARBA00004980"/>
    </source>
</evidence>
<dbReference type="InterPro" id="IPR005475">
    <property type="entry name" value="Transketolase-like_Pyr-bd"/>
</dbReference>
<dbReference type="SUPFAM" id="SSF52922">
    <property type="entry name" value="TK C-terminal domain-like"/>
    <property type="match status" value="1"/>
</dbReference>
<comment type="subunit">
    <text evidence="5">Homodimer.</text>
</comment>
<keyword evidence="12" id="KW-0414">Isoprene biosynthesis</keyword>
<comment type="similarity">
    <text evidence="4">Belongs to the transketolase family. DXPS subfamily.</text>
</comment>
<evidence type="ECO:0000259" key="14">
    <source>
        <dbReference type="SMART" id="SM00861"/>
    </source>
</evidence>
<name>A0ABV1CA20_9BIFI</name>
<reference evidence="15 16" key="1">
    <citation type="submission" date="2024-03" db="EMBL/GenBank/DDBJ databases">
        <title>Human intestinal bacterial collection.</title>
        <authorList>
            <person name="Pauvert C."/>
            <person name="Hitch T.C.A."/>
            <person name="Clavel T."/>
        </authorList>
    </citation>
    <scope>NUCLEOTIDE SEQUENCE [LARGE SCALE GENOMIC DNA]</scope>
    <source>
        <strain evidence="15 16">CLA-AA-H311</strain>
    </source>
</reference>
<evidence type="ECO:0000313" key="16">
    <source>
        <dbReference type="Proteomes" id="UP001462554"/>
    </source>
</evidence>
<dbReference type="Proteomes" id="UP001462554">
    <property type="component" value="Unassembled WGS sequence"/>
</dbReference>
<dbReference type="EC" id="2.2.1.7" evidence="6"/>
<evidence type="ECO:0000256" key="8">
    <source>
        <dbReference type="ARBA" id="ARBA00022723"/>
    </source>
</evidence>
<evidence type="ECO:0000256" key="5">
    <source>
        <dbReference type="ARBA" id="ARBA00011738"/>
    </source>
</evidence>
<dbReference type="InterPro" id="IPR033248">
    <property type="entry name" value="Transketolase_C"/>
</dbReference>
<dbReference type="PANTHER" id="PTHR43322:SF1">
    <property type="entry name" value="1-DEOXY-D-XYLULOSE-5-PHOSPHATE SYNTHASE"/>
    <property type="match status" value="1"/>
</dbReference>
<dbReference type="NCBIfam" id="NF003933">
    <property type="entry name" value="PRK05444.2-2"/>
    <property type="match status" value="1"/>
</dbReference>
<comment type="cofactor">
    <cofactor evidence="2">
        <name>thiamine diphosphate</name>
        <dbReference type="ChEBI" id="CHEBI:58937"/>
    </cofactor>
</comment>
<feature type="domain" description="Transketolase-like pyrimidine-binding" evidence="14">
    <location>
        <begin position="302"/>
        <end position="468"/>
    </location>
</feature>
<evidence type="ECO:0000256" key="1">
    <source>
        <dbReference type="ARBA" id="ARBA00001946"/>
    </source>
</evidence>
<dbReference type="EMBL" id="JBBMFR010000008">
    <property type="protein sequence ID" value="MEQ2397562.1"/>
    <property type="molecule type" value="Genomic_DNA"/>
</dbReference>
<dbReference type="InterPro" id="IPR009014">
    <property type="entry name" value="Transketo_C/PFOR_II"/>
</dbReference>
<evidence type="ECO:0000256" key="12">
    <source>
        <dbReference type="ARBA" id="ARBA00023229"/>
    </source>
</evidence>
<sequence length="638" mass="68268">MTAGILSSIHTPADVHALSAQQLRDLCFEIRTTLLDYGRKHGGHIGSNLGVVELTVALHRVFNSPHDRFIFDVSHQSYVHKMLTGRAEAYLDESRFGEVTGFTNPLESEHDSFVLGHTGTSISLACGLAKTRDMQRAATGESAIGNVVSIIGDGSLSSAIAFEGLNNAAEQGGNLIIIVNDNEMSIAEDFGGMYGQLAKLRASNGTAELNLFKAFGLDYRYVEQGNDVDTLVEVLNEVKGIDHPIVVHVHTTKGLGFDDDTESGNGSDGCNQTNPQPHAGQCEANHWQDPESSLGKPLDARKYYGEMAMASLERRFSSEPGLVVISPATPGSNGITRDFRERASAHYVDTGITEEHAAAFAAGIAKAGGRPVLATSATFFQRTFDQLQQELALNHVPATLLIFGAGISGADNTHSGTFDMTMFANVPDVTCLAPASGEQMLDMLAWATGPSEHGVVAIRMPGEQILALERAADMAFDPLQRAEEHDPAVNIAGECPFTRYQIVQPGRDVAILGLGNTMPLAAEVMSALAEDDGTHAAITATLVDALQYSAMDAELLTMLADGHRLVVTLEDGQLEGGWGEKVTAFYANSSNAKASHVRVLIFGASKEFTDRVPLDELNERYGLTAATIVSRIRGVLDE</sequence>
<evidence type="ECO:0000256" key="4">
    <source>
        <dbReference type="ARBA" id="ARBA00011081"/>
    </source>
</evidence>
<dbReference type="Pfam" id="PF02780">
    <property type="entry name" value="Transketolase_C"/>
    <property type="match status" value="1"/>
</dbReference>
<proteinExistence type="inferred from homology"/>
<dbReference type="InterPro" id="IPR005477">
    <property type="entry name" value="Dxylulose-5-P_synthase"/>
</dbReference>
<dbReference type="CDD" id="cd07033">
    <property type="entry name" value="TPP_PYR_DXS_TK_like"/>
    <property type="match status" value="1"/>
</dbReference>
<dbReference type="GO" id="GO:0008661">
    <property type="term" value="F:1-deoxy-D-xylulose-5-phosphate synthase activity"/>
    <property type="evidence" value="ECO:0007669"/>
    <property type="project" value="UniProtKB-EC"/>
</dbReference>
<dbReference type="PANTHER" id="PTHR43322">
    <property type="entry name" value="1-D-DEOXYXYLULOSE 5-PHOSPHATE SYNTHASE-RELATED"/>
    <property type="match status" value="1"/>
</dbReference>
<dbReference type="SUPFAM" id="SSF52518">
    <property type="entry name" value="Thiamin diphosphate-binding fold (THDP-binding)"/>
    <property type="match status" value="2"/>
</dbReference>
<comment type="cofactor">
    <cofactor evidence="1">
        <name>Mg(2+)</name>
        <dbReference type="ChEBI" id="CHEBI:18420"/>
    </cofactor>
</comment>
<dbReference type="Pfam" id="PF13292">
    <property type="entry name" value="DXP_synthase_N"/>
    <property type="match status" value="2"/>
</dbReference>
<gene>
    <name evidence="15" type="ORF">WMO36_06780</name>
</gene>
<keyword evidence="11" id="KW-0786">Thiamine pyrophosphate</keyword>
<evidence type="ECO:0000256" key="10">
    <source>
        <dbReference type="ARBA" id="ARBA00022977"/>
    </source>
</evidence>
<keyword evidence="10" id="KW-0784">Thiamine biosynthesis</keyword>
<evidence type="ECO:0000313" key="15">
    <source>
        <dbReference type="EMBL" id="MEQ2397562.1"/>
    </source>
</evidence>
<evidence type="ECO:0000256" key="13">
    <source>
        <dbReference type="SAM" id="MobiDB-lite"/>
    </source>
</evidence>
<keyword evidence="16" id="KW-1185">Reference proteome</keyword>
<dbReference type="Gene3D" id="3.40.50.970">
    <property type="match status" value="2"/>
</dbReference>
<protein>
    <recommendedName>
        <fullName evidence="6">1-deoxy-D-xylulose-5-phosphate synthase</fullName>
        <ecNumber evidence="6">2.2.1.7</ecNumber>
    </recommendedName>
</protein>